<dbReference type="GO" id="GO:0016226">
    <property type="term" value="P:iron-sulfur cluster assembly"/>
    <property type="evidence" value="ECO:0007669"/>
    <property type="project" value="TreeGrafter"/>
</dbReference>
<accession>A0A8S1QW91</accession>
<dbReference type="FunFam" id="2.130.10.10:FF:001434">
    <property type="entry name" value="Uncharacterized protein"/>
    <property type="match status" value="1"/>
</dbReference>
<evidence type="ECO:0008006" key="4">
    <source>
        <dbReference type="Google" id="ProtNLM"/>
    </source>
</evidence>
<name>A0A8S1QW91_9CILI</name>
<evidence type="ECO:0000256" key="1">
    <source>
        <dbReference type="PROSITE-ProRule" id="PRU00221"/>
    </source>
</evidence>
<feature type="repeat" description="WD" evidence="1">
    <location>
        <begin position="495"/>
        <end position="526"/>
    </location>
</feature>
<dbReference type="PANTHER" id="PTHR19920">
    <property type="entry name" value="WD40 PROTEIN CIAO1"/>
    <property type="match status" value="1"/>
</dbReference>
<sequence>MIQNRVQQKCLEHSEDIVAIDESEKDLQKRTICATCLTNLLAKGQKKQVKNIKDSINQINEFKQLLKENRLNYLETILENINQFNDSVEQLKNFYIQQIEQIMSTIKKWGESIQNLEEAFINKVQQQESIDYQLFVEFVKQEENASIQKQVDFKVKIKNLLLSLTETDLIKKNQLLLDNQSTQPVLFENKEYGENKNIEKELNIICEDHNQKIILFDLSKERTSYKRIGCLGCLDGTKNQYTSIQIAHEIWQTVQQQRLQKMTENHDQIQNKVNNLKSYLKKMQKGLDSAIENATNKINVVFEDYSTKVNNSTNNFKNTSWQNFSKEEIIEIAQDLSQISTQNGLQDPLLNEYTKQDNLINQSVSDALQFFQECYGSQLNKIKGLIDNLQIVNSIQIELKESTKELECQNTILTIDQQQKQQKIQEFKQTNQSQQNQQYLNSNSYSIVLNSSIKQNEYCYALAINQDNSILVAGCDMKIKVFEFQQEQLKQIQLLSEHLNLVLTLNFMQKSNQFISGSSDNLIIIWFRNEDNYWICKQKLNGHSSYIYCLILNNDENLIISGSKDSEIKFWIKQNEWKCCQTITDHENTVCGLSLNDQQNKVISCGSDKVILIIEQPALNEKWNVIQRITVDDFGYRICFINDNLFTFQPYLKEFMHIYELNTISQQFSKTRDLAVRCNFQGCNYLYPNQYIKSKCLLTNKNGQNLNLIRIQKNQDFIIEQAIEFETNCFYGYMSNDGKYLITWDNKQCEFQIRKYQEK</sequence>
<evidence type="ECO:0000313" key="3">
    <source>
        <dbReference type="Proteomes" id="UP000692954"/>
    </source>
</evidence>
<dbReference type="AlphaFoldDB" id="A0A8S1QW91"/>
<dbReference type="PROSITE" id="PS50294">
    <property type="entry name" value="WD_REPEATS_REGION"/>
    <property type="match status" value="2"/>
</dbReference>
<dbReference type="PANTHER" id="PTHR19920:SF0">
    <property type="entry name" value="CYTOSOLIC IRON-SULFUR PROTEIN ASSEMBLY PROTEIN CIAO1-RELATED"/>
    <property type="match status" value="1"/>
</dbReference>
<dbReference type="Proteomes" id="UP000692954">
    <property type="component" value="Unassembled WGS sequence"/>
</dbReference>
<dbReference type="GO" id="GO:0097361">
    <property type="term" value="C:cytosolic [4Fe-4S] assembly targeting complex"/>
    <property type="evidence" value="ECO:0007669"/>
    <property type="project" value="TreeGrafter"/>
</dbReference>
<proteinExistence type="predicted"/>
<dbReference type="EMBL" id="CAJJDN010000124">
    <property type="protein sequence ID" value="CAD8120166.1"/>
    <property type="molecule type" value="Genomic_DNA"/>
</dbReference>
<keyword evidence="3" id="KW-1185">Reference proteome</keyword>
<dbReference type="Pfam" id="PF00400">
    <property type="entry name" value="WD40"/>
    <property type="match status" value="4"/>
</dbReference>
<evidence type="ECO:0000313" key="2">
    <source>
        <dbReference type="EMBL" id="CAD8120166.1"/>
    </source>
</evidence>
<protein>
    <recommendedName>
        <fullName evidence="4">WD40-repeat-containing domain</fullName>
    </recommendedName>
</protein>
<gene>
    <name evidence="2" type="ORF">PSON_ATCC_30995.1.T1240180</name>
</gene>
<dbReference type="SMART" id="SM00320">
    <property type="entry name" value="WD40"/>
    <property type="match status" value="4"/>
</dbReference>
<organism evidence="2 3">
    <name type="scientific">Paramecium sonneborni</name>
    <dbReference type="NCBI Taxonomy" id="65129"/>
    <lineage>
        <taxon>Eukaryota</taxon>
        <taxon>Sar</taxon>
        <taxon>Alveolata</taxon>
        <taxon>Ciliophora</taxon>
        <taxon>Intramacronucleata</taxon>
        <taxon>Oligohymenophorea</taxon>
        <taxon>Peniculida</taxon>
        <taxon>Parameciidae</taxon>
        <taxon>Paramecium</taxon>
    </lineage>
</organism>
<feature type="repeat" description="WD" evidence="1">
    <location>
        <begin position="540"/>
        <end position="571"/>
    </location>
</feature>
<reference evidence="2" key="1">
    <citation type="submission" date="2021-01" db="EMBL/GenBank/DDBJ databases">
        <authorList>
            <consortium name="Genoscope - CEA"/>
            <person name="William W."/>
        </authorList>
    </citation>
    <scope>NUCLEOTIDE SEQUENCE</scope>
</reference>
<comment type="caution">
    <text evidence="2">The sequence shown here is derived from an EMBL/GenBank/DDBJ whole genome shotgun (WGS) entry which is preliminary data.</text>
</comment>
<keyword evidence="1" id="KW-0853">WD repeat</keyword>
<dbReference type="InterPro" id="IPR001680">
    <property type="entry name" value="WD40_rpt"/>
</dbReference>
<dbReference type="PROSITE" id="PS50082">
    <property type="entry name" value="WD_REPEATS_2"/>
    <property type="match status" value="2"/>
</dbReference>